<dbReference type="GO" id="GO:0046961">
    <property type="term" value="F:proton-transporting ATPase activity, rotational mechanism"/>
    <property type="evidence" value="ECO:0007669"/>
    <property type="project" value="EnsemblFungi"/>
</dbReference>
<gene>
    <name evidence="24" type="primary">NCAS0A13840</name>
    <name evidence="24" type="ordered locus">NCAS_0A13840</name>
</gene>
<dbReference type="InterPro" id="IPR027434">
    <property type="entry name" value="Homing_endonucl"/>
</dbReference>
<dbReference type="InterPro" id="IPR004042">
    <property type="entry name" value="Intein_endonuc_central"/>
</dbReference>
<evidence type="ECO:0000256" key="22">
    <source>
        <dbReference type="ARBA" id="ARBA00082211"/>
    </source>
</evidence>
<keyword evidence="5" id="KW-0926">Vacuole</keyword>
<dbReference type="Gene3D" id="3.10.28.10">
    <property type="entry name" value="Homing endonucleases"/>
    <property type="match status" value="2"/>
</dbReference>
<evidence type="ECO:0000256" key="11">
    <source>
        <dbReference type="ARBA" id="ARBA00022813"/>
    </source>
</evidence>
<dbReference type="GO" id="GO:0000329">
    <property type="term" value="C:fungal-type vacuole membrane"/>
    <property type="evidence" value="ECO:0007669"/>
    <property type="project" value="EnsemblFungi"/>
</dbReference>
<dbReference type="Pfam" id="PF22919">
    <property type="entry name" value="ATP-synt_VA_C"/>
    <property type="match status" value="1"/>
</dbReference>
<dbReference type="Gene3D" id="2.40.50.100">
    <property type="match status" value="1"/>
</dbReference>
<dbReference type="InterPro" id="IPR023366">
    <property type="entry name" value="ATP_synth_asu-like_sf"/>
</dbReference>
<dbReference type="InterPro" id="IPR027417">
    <property type="entry name" value="P-loop_NTPase"/>
</dbReference>
<evidence type="ECO:0000256" key="18">
    <source>
        <dbReference type="ARBA" id="ARBA00023136"/>
    </source>
</evidence>
<dbReference type="OMA" id="CFAKGTE"/>
<dbReference type="Pfam" id="PF16886">
    <property type="entry name" value="ATP-synt_ab_Xtn"/>
    <property type="match status" value="1"/>
</dbReference>
<dbReference type="InterPro" id="IPR020003">
    <property type="entry name" value="ATPase_a/bsu_AS"/>
</dbReference>
<dbReference type="STRING" id="1064592.G0V8Z3"/>
<evidence type="ECO:0000256" key="5">
    <source>
        <dbReference type="ARBA" id="ARBA00022554"/>
    </source>
</evidence>
<evidence type="ECO:0000256" key="9">
    <source>
        <dbReference type="ARBA" id="ARBA00022781"/>
    </source>
</evidence>
<keyword evidence="25" id="KW-1185">Reference proteome</keyword>
<dbReference type="SUPFAM" id="SSF52540">
    <property type="entry name" value="P-loop containing nucleoside triphosphate hydrolases"/>
    <property type="match status" value="2"/>
</dbReference>
<evidence type="ECO:0000256" key="17">
    <source>
        <dbReference type="ARBA" id="ARBA00023125"/>
    </source>
</evidence>
<comment type="subcellular location">
    <subcellularLocation>
        <location evidence="19">Vacuole membrane</location>
        <topology evidence="19">Peripheral membrane protein</topology>
        <orientation evidence="19">Cytoplasmic side</orientation>
    </subcellularLocation>
</comment>
<evidence type="ECO:0000256" key="8">
    <source>
        <dbReference type="ARBA" id="ARBA00022759"/>
    </source>
</evidence>
<dbReference type="GO" id="GO:0007035">
    <property type="term" value="P:vacuolar acidification"/>
    <property type="evidence" value="ECO:0007669"/>
    <property type="project" value="EnsemblFungi"/>
</dbReference>
<keyword evidence="16" id="KW-0406">Ion transport</keyword>
<dbReference type="InterPro" id="IPR031686">
    <property type="entry name" value="ATP-synth_a_Xtn"/>
</dbReference>
<organism evidence="24 25">
    <name type="scientific">Naumovozyma castellii</name>
    <name type="common">Yeast</name>
    <name type="synonym">Saccharomyces castellii</name>
    <dbReference type="NCBI Taxonomy" id="27288"/>
    <lineage>
        <taxon>Eukaryota</taxon>
        <taxon>Fungi</taxon>
        <taxon>Dikarya</taxon>
        <taxon>Ascomycota</taxon>
        <taxon>Saccharomycotina</taxon>
        <taxon>Saccharomycetes</taxon>
        <taxon>Saccharomycetales</taxon>
        <taxon>Saccharomycetaceae</taxon>
        <taxon>Naumovozyma</taxon>
    </lineage>
</organism>
<dbReference type="InterPro" id="IPR036844">
    <property type="entry name" value="Hint_dom_sf"/>
</dbReference>
<dbReference type="EMBL" id="HE576752">
    <property type="protein sequence ID" value="CCC67942.1"/>
    <property type="molecule type" value="Genomic_DNA"/>
</dbReference>
<evidence type="ECO:0000259" key="23">
    <source>
        <dbReference type="PROSITE" id="PS50819"/>
    </source>
</evidence>
<feature type="domain" description="DOD-type homing endonuclease" evidence="23">
    <location>
        <begin position="484"/>
        <end position="708"/>
    </location>
</feature>
<dbReference type="InterPro" id="IPR036121">
    <property type="entry name" value="ATPase_F1/V1/A1_a/bsu_N_sf"/>
</dbReference>
<dbReference type="InterPro" id="IPR007869">
    <property type="entry name" value="Homing_endonuc_PI-Sce"/>
</dbReference>
<dbReference type="GO" id="GO:0006314">
    <property type="term" value="P:intron homing"/>
    <property type="evidence" value="ECO:0007669"/>
    <property type="project" value="UniProtKB-KW"/>
</dbReference>
<evidence type="ECO:0000256" key="12">
    <source>
        <dbReference type="ARBA" id="ARBA00022840"/>
    </source>
</evidence>
<comment type="catalytic activity">
    <reaction evidence="20">
        <text>ATP + H2O + 4 H(+)(in) = ADP + phosphate + 5 H(+)(out)</text>
        <dbReference type="Rhea" id="RHEA:57720"/>
        <dbReference type="ChEBI" id="CHEBI:15377"/>
        <dbReference type="ChEBI" id="CHEBI:15378"/>
        <dbReference type="ChEBI" id="CHEBI:30616"/>
        <dbReference type="ChEBI" id="CHEBI:43474"/>
        <dbReference type="ChEBI" id="CHEBI:456216"/>
        <dbReference type="EC" id="7.1.2.2"/>
    </reaction>
</comment>
<dbReference type="Gene3D" id="1.10.1140.10">
    <property type="entry name" value="Bovine Mitochondrial F1-atpase, Atp Synthase Beta Chain, Chain D, domain 3"/>
    <property type="match status" value="1"/>
</dbReference>
<dbReference type="SUPFAM" id="SSF51294">
    <property type="entry name" value="Hedgehog/intein (Hint) domain"/>
    <property type="match status" value="1"/>
</dbReference>
<dbReference type="FunFam" id="2.40.50.100:FF:000008">
    <property type="entry name" value="V-type proton ATPase catalytic subunit A"/>
    <property type="match status" value="1"/>
</dbReference>
<evidence type="ECO:0000256" key="16">
    <source>
        <dbReference type="ARBA" id="ARBA00023065"/>
    </source>
</evidence>
<evidence type="ECO:0000256" key="14">
    <source>
        <dbReference type="ARBA" id="ARBA00022967"/>
    </source>
</evidence>
<dbReference type="InterPro" id="IPR024034">
    <property type="entry name" value="ATPase_F1/V1_b/a_C"/>
</dbReference>
<keyword evidence="6" id="KW-0540">Nuclease</keyword>
<dbReference type="InParanoid" id="G0V8Z3"/>
<keyword evidence="4" id="KW-0813">Transport</keyword>
<dbReference type="SUPFAM" id="SSF47917">
    <property type="entry name" value="C-terminal domain of alpha and beta subunits of F1 ATP synthase"/>
    <property type="match status" value="1"/>
</dbReference>
<dbReference type="PROSITE" id="PS00152">
    <property type="entry name" value="ATPASE_ALPHA_BETA"/>
    <property type="match status" value="1"/>
</dbReference>
<evidence type="ECO:0000313" key="24">
    <source>
        <dbReference type="EMBL" id="CCC67942.1"/>
    </source>
</evidence>
<dbReference type="GO" id="GO:0046034">
    <property type="term" value="P:ATP metabolic process"/>
    <property type="evidence" value="ECO:0007669"/>
    <property type="project" value="InterPro"/>
</dbReference>
<dbReference type="Proteomes" id="UP000001640">
    <property type="component" value="Chromosome 1"/>
</dbReference>
<dbReference type="GeneID" id="96901419"/>
<dbReference type="GO" id="GO:0016787">
    <property type="term" value="F:hydrolase activity"/>
    <property type="evidence" value="ECO:0007669"/>
    <property type="project" value="UniProtKB-KW"/>
</dbReference>
<dbReference type="SUPFAM" id="SSF50615">
    <property type="entry name" value="N-terminal domain of alpha and beta subunits of F1 ATP synthase"/>
    <property type="match status" value="1"/>
</dbReference>
<dbReference type="FunCoup" id="G0V8Z3">
    <property type="interactions" value="1246"/>
</dbReference>
<dbReference type="Pfam" id="PF05203">
    <property type="entry name" value="Hom_end_hint"/>
    <property type="match status" value="1"/>
</dbReference>
<dbReference type="PANTHER" id="PTHR43607:SF1">
    <property type="entry name" value="H(+)-TRANSPORTING TWO-SECTOR ATPASE"/>
    <property type="match status" value="1"/>
</dbReference>
<reference evidence="24 25" key="1">
    <citation type="journal article" date="2011" name="Proc. Natl. Acad. Sci. U.S.A.">
        <title>Evolutionary erosion of yeast sex chromosomes by mating-type switching accidents.</title>
        <authorList>
            <person name="Gordon J.L."/>
            <person name="Armisen D."/>
            <person name="Proux-Wera E."/>
            <person name="Oheigeartaigh S.S."/>
            <person name="Byrne K.P."/>
            <person name="Wolfe K.H."/>
        </authorList>
    </citation>
    <scope>NUCLEOTIDE SEQUENCE [LARGE SCALE GENOMIC DNA]</scope>
    <source>
        <strain evidence="25">ATCC 76901 / BCRC 22586 / CBS 4309 / NBRC 1992 / NRRL Y-12630</strain>
    </source>
</reference>
<keyword evidence="12" id="KW-0067">ATP-binding</keyword>
<dbReference type="HOGENOM" id="CLU_008162_0_0_1"/>
<dbReference type="CDD" id="cd18119">
    <property type="entry name" value="ATP-synt_V_A-type_alpha_N"/>
    <property type="match status" value="1"/>
</dbReference>
<keyword evidence="15" id="KW-0651">Protein splicing</keyword>
<reference key="2">
    <citation type="submission" date="2011-08" db="EMBL/GenBank/DDBJ databases">
        <title>Genome sequence of Naumovozyma castellii.</title>
        <authorList>
            <person name="Gordon J.L."/>
            <person name="Armisen D."/>
            <person name="Proux-Wera E."/>
            <person name="OhEigeartaigh S.S."/>
            <person name="Byrne K.P."/>
            <person name="Wolfe K.H."/>
        </authorList>
    </citation>
    <scope>NUCLEOTIDE SEQUENCE</scope>
    <source>
        <strain>Type strain:CBS 4309</strain>
    </source>
</reference>
<dbReference type="GO" id="GO:0004519">
    <property type="term" value="F:endonuclease activity"/>
    <property type="evidence" value="ECO:0007669"/>
    <property type="project" value="UniProtKB-KW"/>
</dbReference>
<dbReference type="SUPFAM" id="SSF55608">
    <property type="entry name" value="Homing endonucleases"/>
    <property type="match status" value="2"/>
</dbReference>
<evidence type="ECO:0000256" key="10">
    <source>
        <dbReference type="ARBA" id="ARBA00022801"/>
    </source>
</evidence>
<dbReference type="InterPro" id="IPR004100">
    <property type="entry name" value="ATPase_F1/V1/A1_a/bsu_N"/>
</dbReference>
<dbReference type="Pfam" id="PF02874">
    <property type="entry name" value="ATP-synt_ab_N"/>
    <property type="match status" value="1"/>
</dbReference>
<dbReference type="EC" id="7.1.2.2" evidence="2"/>
<sequence>MAGALENARKEIKRISLGDNLESDYGSIYSVSGPVIVAENMIGCAMYELVKVGHDNLVGEVIRIDGDKATIQVYEETAGVTVGDPVLRTGKPLSVELGPGLMETIYDGIQRPLKAIKDMSQSIYIPRGIDAPALDRKITWNFTPGKYTVGDHISGGDIFGSIFENSLLSDHKILLPPRARGTITWIAPAGEYTVDEKILEVEFDGVKSDYSMYHTWPVRVPRPVAEKLSADYPLLTGQRVLDALFPCVQGGTTCIPGAFGCGKTVISQSLSKYSNSDSIIYVGCFAKGTEVLMADGSDKAIEAIEVGEQVMGKDGAPRTVIALPRGTETMYEVCHTTQHRNGNEKFGLMNYVCSGNHKLVLRTPQLIRTTIHELRGKHYTSVTFFVTEKSANGTIVKQRTKTFQHEFHGGEEAATKLAADFASTIDPKHIDWDIEAKDYKQLDHYVKKSSYQMINPVFKESGNLANILGDAGIEKTLAAKMAWLLGFWVGNGHMETAQFPVDSWDTQLVDRISEYGKHFNLTTTTENHYRSNHVESNKDIEIFEMNEAQIEEAEQTGVVAFDSNRKGDPSETELIEAEIFNESRPSTAGLFTPAAISPASLVTDLSVTLRGTGIGGAGVSKERNLNNIFWDIVTSFGVRTNGQGSTYEKSVPLHLSYDDIEVREQFIAGLIDSDGYVKSADNRFSATVTTIYKGVSEGLIRLARSLGIRVSVSTEKEHVDKNNVKHKSCYRVFLSGEALIGVLRFCALDRKRTAFKEFTREAVPFYFTLQEKDQDEYYGITLPDETDKQYLLSSLALVHNCGERGNEMAEVLMEFPELFTEKDGRKEPIMKRTTLVANTSNMPVAAREASIYTGITLAEYFRDQGKDVSMIADSSSRWAEALREISGRLGEMPADQGFPAYLGAKLASFYERAGKAVALGSPDRIGSVSIVAAVSPAGGDFSDPVTTATLGITQVFWGLDKKLAQRKHFPSINTSVSYSKYTNALNKYYDSNYAEFPVLRDRIKEILSNAEELEQVVQLVGKSALSDSDKITLDVSNLIKEDFLQQNGYSTYDAFCPIWKTFDMMRAFVSYYDESQKAVANGANWSKLSEATSDVKHAVSSSKFFEPSRGEEEIHGEFEKLLTTMQERFAESTD</sequence>
<dbReference type="RefSeq" id="XP_003674322.1">
    <property type="nucleotide sequence ID" value="XM_003674274.1"/>
</dbReference>
<dbReference type="GO" id="GO:0005524">
    <property type="term" value="F:ATP binding"/>
    <property type="evidence" value="ECO:0007669"/>
    <property type="project" value="UniProtKB-KW"/>
</dbReference>
<keyword evidence="13" id="KW-0404">Intron homing</keyword>
<name>G0V8Z3_NAUCA</name>
<accession>G0V8Z3</accession>
<keyword evidence="8" id="KW-0255">Endonuclease</keyword>
<dbReference type="eggNOG" id="KOG1352">
    <property type="taxonomic scope" value="Eukaryota"/>
</dbReference>
<keyword evidence="9" id="KW-0375">Hydrogen ion transport</keyword>
<dbReference type="GO" id="GO:0030908">
    <property type="term" value="P:protein splicing"/>
    <property type="evidence" value="ECO:0007669"/>
    <property type="project" value="InterPro"/>
</dbReference>
<dbReference type="Gene3D" id="3.40.50.300">
    <property type="entry name" value="P-loop containing nucleotide triphosphate hydrolases"/>
    <property type="match status" value="1"/>
</dbReference>
<dbReference type="GO" id="GO:0003677">
    <property type="term" value="F:DNA binding"/>
    <property type="evidence" value="ECO:0007669"/>
    <property type="project" value="UniProtKB-KW"/>
</dbReference>
<keyword evidence="18" id="KW-0472">Membrane</keyword>
<dbReference type="FunFam" id="2.40.30.20:FF:000002">
    <property type="entry name" value="V-type proton ATPase catalytic subunit A"/>
    <property type="match status" value="1"/>
</dbReference>
<dbReference type="AlphaFoldDB" id="G0V8Z3"/>
<evidence type="ECO:0000256" key="7">
    <source>
        <dbReference type="ARBA" id="ARBA00022741"/>
    </source>
</evidence>
<dbReference type="Pfam" id="PF05204">
    <property type="entry name" value="Hom_end"/>
    <property type="match status" value="1"/>
</dbReference>
<dbReference type="Gene3D" id="2.170.16.10">
    <property type="entry name" value="Hedgehog/Intein (Hint) domain"/>
    <property type="match status" value="1"/>
</dbReference>
<evidence type="ECO:0000256" key="6">
    <source>
        <dbReference type="ARBA" id="ARBA00022722"/>
    </source>
</evidence>
<comment type="function">
    <text evidence="21">Catalytic subunit of the V1 complex of vacuolar(H+)-ATPase (V-ATPase), a multisubunit enzyme composed of a peripheral complex (V1) that hydrolyzes ATP and a membrane integral complex (V0) that translocates protons. V-ATPase is responsible for acidifying and maintaining the pH of intracellular compartments.</text>
</comment>
<keyword evidence="17" id="KW-0238">DNA-binding</keyword>
<dbReference type="FunFam" id="3.40.50.300:FF:001296">
    <property type="entry name" value="Vacuolar membrane ATPase subunit a"/>
    <property type="match status" value="1"/>
</dbReference>
<evidence type="ECO:0000256" key="2">
    <source>
        <dbReference type="ARBA" id="ARBA00012473"/>
    </source>
</evidence>
<protein>
    <recommendedName>
        <fullName evidence="3">V-type proton ATPase catalytic subunit A</fullName>
        <ecNumber evidence="2">7.1.2.2</ecNumber>
    </recommendedName>
    <alternativeName>
        <fullName evidence="22">Vacuolar proton pump subunit A</fullName>
    </alternativeName>
</protein>
<dbReference type="GO" id="GO:0000221">
    <property type="term" value="C:vacuolar proton-transporting V-type ATPase, V1 domain"/>
    <property type="evidence" value="ECO:0007669"/>
    <property type="project" value="EnsemblFungi"/>
</dbReference>
<dbReference type="CDD" id="cd18111">
    <property type="entry name" value="ATP-synt_V_A-type_alpha_C"/>
    <property type="match status" value="1"/>
</dbReference>
<evidence type="ECO:0000256" key="19">
    <source>
        <dbReference type="ARBA" id="ARBA00029427"/>
    </source>
</evidence>
<dbReference type="InterPro" id="IPR022878">
    <property type="entry name" value="V-ATPase_asu"/>
</dbReference>
<proteinExistence type="inferred from homology"/>
<evidence type="ECO:0000256" key="13">
    <source>
        <dbReference type="ARBA" id="ARBA00022886"/>
    </source>
</evidence>
<evidence type="ECO:0000313" key="25">
    <source>
        <dbReference type="Proteomes" id="UP000001640"/>
    </source>
</evidence>
<evidence type="ECO:0000256" key="20">
    <source>
        <dbReference type="ARBA" id="ARBA00048383"/>
    </source>
</evidence>
<dbReference type="PANTHER" id="PTHR43607">
    <property type="entry name" value="V-TYPE PROTON ATPASE CATALYTIC SUBUNIT A"/>
    <property type="match status" value="1"/>
</dbReference>
<evidence type="ECO:0000256" key="1">
    <source>
        <dbReference type="ARBA" id="ARBA00008936"/>
    </source>
</evidence>
<keyword evidence="14" id="KW-1278">Translocase</keyword>
<evidence type="ECO:0000256" key="4">
    <source>
        <dbReference type="ARBA" id="ARBA00022448"/>
    </source>
</evidence>
<evidence type="ECO:0000256" key="21">
    <source>
        <dbReference type="ARBA" id="ARBA00058996"/>
    </source>
</evidence>
<dbReference type="FunFam" id="1.10.1140.10:FF:000003">
    <property type="entry name" value="Vacuolar ATP synthase catalytic subunit A"/>
    <property type="match status" value="1"/>
</dbReference>
<keyword evidence="11" id="KW-0068">Autocatalytic cleavage</keyword>
<dbReference type="PROSITE" id="PS50819">
    <property type="entry name" value="INTEIN_ENDONUCLEASE"/>
    <property type="match status" value="1"/>
</dbReference>
<dbReference type="OrthoDB" id="1676488at2759"/>
<comment type="similarity">
    <text evidence="1">Belongs to the ATPase alpha/beta chains family.</text>
</comment>
<evidence type="ECO:0000256" key="15">
    <source>
        <dbReference type="ARBA" id="ARBA00023000"/>
    </source>
</evidence>
<dbReference type="KEGG" id="ncs:NCAS_0A13840"/>
<keyword evidence="7" id="KW-0547">Nucleotide-binding</keyword>
<dbReference type="InterPro" id="IPR055190">
    <property type="entry name" value="ATP-synt_VA_C"/>
</dbReference>
<dbReference type="Gene3D" id="2.40.30.20">
    <property type="match status" value="1"/>
</dbReference>
<keyword evidence="10" id="KW-0378">Hydrolase</keyword>
<evidence type="ECO:0000256" key="3">
    <source>
        <dbReference type="ARBA" id="ARBA00018860"/>
    </source>
</evidence>
<dbReference type="InterPro" id="IPR007868">
    <property type="entry name" value="Hom_end_hint"/>
</dbReference>